<dbReference type="GO" id="GO:0015628">
    <property type="term" value="P:protein secretion by the type II secretion system"/>
    <property type="evidence" value="ECO:0007669"/>
    <property type="project" value="TreeGrafter"/>
</dbReference>
<keyword evidence="2" id="KW-0677">Repeat</keyword>
<dbReference type="Pfam" id="PF12836">
    <property type="entry name" value="HHH_3"/>
    <property type="match status" value="1"/>
</dbReference>
<feature type="chain" id="PRO_5043790802" description="Uncharacterized protein YbaV" evidence="5">
    <location>
        <begin position="26"/>
        <end position="125"/>
    </location>
</feature>
<dbReference type="GO" id="GO:0006281">
    <property type="term" value="P:DNA repair"/>
    <property type="evidence" value="ECO:0007669"/>
    <property type="project" value="InterPro"/>
</dbReference>
<proteinExistence type="predicted"/>
<reference evidence="7" key="1">
    <citation type="journal article" date="2023" name="J Glob Antimicrob Resist">
        <title>Emergence of NDM-1 and KPC-3 carbapenemases in Kluyvera cryocrescens: Investigating genetic heterogeneity and acquisition routes of blaNDM-1 in Enterobacterales species in Portugal.</title>
        <authorList>
            <person name="Loiodice M."/>
            <person name="Ribeiro M."/>
            <person name="Peixe L."/>
            <person name="Novais A."/>
        </authorList>
    </citation>
    <scope>NUCLEOTIDE SEQUENCE</scope>
    <source>
        <strain evidence="7">K629</strain>
    </source>
</reference>
<dbReference type="PANTHER" id="PTHR21180:SF32">
    <property type="entry name" value="ENDONUCLEASE_EXONUCLEASE_PHOSPHATASE FAMILY DOMAIN-CONTAINING PROTEIN 1"/>
    <property type="match status" value="1"/>
</dbReference>
<dbReference type="InterPro" id="IPR010994">
    <property type="entry name" value="RuvA_2-like"/>
</dbReference>
<organism evidence="7 8">
    <name type="scientific">Kluyvera cryocrescens</name>
    <name type="common">Kluyvera citrophila</name>
    <dbReference type="NCBI Taxonomy" id="580"/>
    <lineage>
        <taxon>Bacteria</taxon>
        <taxon>Pseudomonadati</taxon>
        <taxon>Pseudomonadota</taxon>
        <taxon>Gammaproteobacteria</taxon>
        <taxon>Enterobacterales</taxon>
        <taxon>Enterobacteriaceae</taxon>
        <taxon>Kluyvera</taxon>
    </lineage>
</organism>
<dbReference type="RefSeq" id="WP_172728215.1">
    <property type="nucleotide sequence ID" value="NZ_DAMAZS010000008.1"/>
</dbReference>
<feature type="signal peptide" evidence="5">
    <location>
        <begin position="1"/>
        <end position="25"/>
    </location>
</feature>
<dbReference type="FunFam" id="1.10.150.280:FF:000001">
    <property type="entry name" value="Competence protein ComEA helix-hairpin-helix repeat region"/>
    <property type="match status" value="1"/>
</dbReference>
<name>A0AAW9C7U8_KLUCR</name>
<accession>A0AAW9C7U8</accession>
<dbReference type="InterPro" id="IPR051675">
    <property type="entry name" value="Endo/Exo/Phosphatase_dom_1"/>
</dbReference>
<evidence type="ECO:0000256" key="4">
    <source>
        <dbReference type="SAM" id="MobiDB-lite"/>
    </source>
</evidence>
<evidence type="ECO:0000256" key="3">
    <source>
        <dbReference type="ARBA" id="ARBA00070757"/>
    </source>
</evidence>
<evidence type="ECO:0000313" key="8">
    <source>
        <dbReference type="Proteomes" id="UP001276300"/>
    </source>
</evidence>
<dbReference type="PANTHER" id="PTHR21180">
    <property type="entry name" value="ENDONUCLEASE/EXONUCLEASE/PHOSPHATASE FAMILY DOMAIN-CONTAINING PROTEIN 1"/>
    <property type="match status" value="1"/>
</dbReference>
<dbReference type="Gene3D" id="1.10.150.280">
    <property type="entry name" value="AF1531-like domain"/>
    <property type="match status" value="1"/>
</dbReference>
<dbReference type="SMART" id="SM00278">
    <property type="entry name" value="HhH1"/>
    <property type="match status" value="2"/>
</dbReference>
<dbReference type="Proteomes" id="UP001276300">
    <property type="component" value="Unassembled WGS sequence"/>
</dbReference>
<dbReference type="InterPro" id="IPR004509">
    <property type="entry name" value="Competence_ComEA_HhH"/>
</dbReference>
<dbReference type="SUPFAM" id="SSF47781">
    <property type="entry name" value="RuvA domain 2-like"/>
    <property type="match status" value="1"/>
</dbReference>
<dbReference type="AlphaFoldDB" id="A0AAW9C7U8"/>
<feature type="domain" description="Helix-hairpin-helix DNA-binding motif class 1" evidence="6">
    <location>
        <begin position="73"/>
        <end position="92"/>
    </location>
</feature>
<comment type="caution">
    <text evidence="7">The sequence shown here is derived from an EMBL/GenBank/DDBJ whole genome shotgun (WGS) entry which is preliminary data.</text>
</comment>
<dbReference type="NCBIfam" id="TIGR00426">
    <property type="entry name" value="competence protein ComEA helix-hairpin-helix repeat region"/>
    <property type="match status" value="1"/>
</dbReference>
<evidence type="ECO:0000313" key="7">
    <source>
        <dbReference type="EMBL" id="MDW3777555.1"/>
    </source>
</evidence>
<feature type="region of interest" description="Disordered" evidence="4">
    <location>
        <begin position="39"/>
        <end position="63"/>
    </location>
</feature>
<dbReference type="EMBL" id="JAUEQX010000009">
    <property type="protein sequence ID" value="MDW3777555.1"/>
    <property type="molecule type" value="Genomic_DNA"/>
</dbReference>
<keyword evidence="1 5" id="KW-0732">Signal</keyword>
<dbReference type="GO" id="GO:0003677">
    <property type="term" value="F:DNA binding"/>
    <property type="evidence" value="ECO:0007669"/>
    <property type="project" value="InterPro"/>
</dbReference>
<protein>
    <recommendedName>
        <fullName evidence="3">Uncharacterized protein YbaV</fullName>
    </recommendedName>
</protein>
<evidence type="ECO:0000259" key="6">
    <source>
        <dbReference type="SMART" id="SM00278"/>
    </source>
</evidence>
<evidence type="ECO:0000256" key="5">
    <source>
        <dbReference type="SAM" id="SignalP"/>
    </source>
</evidence>
<gene>
    <name evidence="7" type="ORF">QWU01_12125</name>
</gene>
<feature type="domain" description="Helix-hairpin-helix DNA-binding motif class 1" evidence="6">
    <location>
        <begin position="103"/>
        <end position="122"/>
    </location>
</feature>
<evidence type="ECO:0000256" key="1">
    <source>
        <dbReference type="ARBA" id="ARBA00022729"/>
    </source>
</evidence>
<sequence>MKCGIKMCVMAVAMVCAGMSFSVQAAQSAAAKGQVTQTRASEATGEQAKASASSKASDDEGTRVSINSASAEALAQAMNGVGIKKAQAIVSYREEYGPFKTLDDLKQVPGMGNSLVERNLAHITL</sequence>
<dbReference type="GO" id="GO:0015627">
    <property type="term" value="C:type II protein secretion system complex"/>
    <property type="evidence" value="ECO:0007669"/>
    <property type="project" value="TreeGrafter"/>
</dbReference>
<evidence type="ECO:0000256" key="2">
    <source>
        <dbReference type="ARBA" id="ARBA00022737"/>
    </source>
</evidence>
<dbReference type="InterPro" id="IPR003583">
    <property type="entry name" value="Hlx-hairpin-Hlx_DNA-bd_motif"/>
</dbReference>